<evidence type="ECO:0000313" key="1">
    <source>
        <dbReference type="EMBL" id="PNY13277.1"/>
    </source>
</evidence>
<evidence type="ECO:0000313" key="2">
    <source>
        <dbReference type="Proteomes" id="UP000236291"/>
    </source>
</evidence>
<proteinExistence type="predicted"/>
<sequence length="166" mass="18399">MATVAVTDATKLDSSNVVVPTAPRHLTLGDIANEIDLLDILITAGIGYAIKSGKLLTWIRKPWDMLQEWIEAGYTGQENDEDYVFQRRIKKQSRWSLGLHKYSGSPDLMVGFRGIGETYVAETYACLRQPMAVTGREVVEHFSYVAMAIIIAAISRSNHGGKALQQ</sequence>
<gene>
    <name evidence="1" type="ORF">L195_g009928</name>
</gene>
<dbReference type="EMBL" id="ASHM01005952">
    <property type="protein sequence ID" value="PNY13277.1"/>
    <property type="molecule type" value="Genomic_DNA"/>
</dbReference>
<dbReference type="AlphaFoldDB" id="A0A2K3PDA3"/>
<organism evidence="1 2">
    <name type="scientific">Trifolium pratense</name>
    <name type="common">Red clover</name>
    <dbReference type="NCBI Taxonomy" id="57577"/>
    <lineage>
        <taxon>Eukaryota</taxon>
        <taxon>Viridiplantae</taxon>
        <taxon>Streptophyta</taxon>
        <taxon>Embryophyta</taxon>
        <taxon>Tracheophyta</taxon>
        <taxon>Spermatophyta</taxon>
        <taxon>Magnoliopsida</taxon>
        <taxon>eudicotyledons</taxon>
        <taxon>Gunneridae</taxon>
        <taxon>Pentapetalae</taxon>
        <taxon>rosids</taxon>
        <taxon>fabids</taxon>
        <taxon>Fabales</taxon>
        <taxon>Fabaceae</taxon>
        <taxon>Papilionoideae</taxon>
        <taxon>50 kb inversion clade</taxon>
        <taxon>NPAAA clade</taxon>
        <taxon>Hologalegina</taxon>
        <taxon>IRL clade</taxon>
        <taxon>Trifolieae</taxon>
        <taxon>Trifolium</taxon>
    </lineage>
</organism>
<reference evidence="1 2" key="2">
    <citation type="journal article" date="2017" name="Front. Plant Sci.">
        <title>Gene Classification and Mining of Molecular Markers Useful in Red Clover (Trifolium pratense) Breeding.</title>
        <authorList>
            <person name="Istvanek J."/>
            <person name="Dluhosova J."/>
            <person name="Dluhos P."/>
            <person name="Patkova L."/>
            <person name="Nedelnik J."/>
            <person name="Repkova J."/>
        </authorList>
    </citation>
    <scope>NUCLEOTIDE SEQUENCE [LARGE SCALE GENOMIC DNA]</scope>
    <source>
        <strain evidence="2">cv. Tatra</strain>
        <tissue evidence="1">Young leaves</tissue>
    </source>
</reference>
<reference evidence="1 2" key="1">
    <citation type="journal article" date="2014" name="Am. J. Bot.">
        <title>Genome assembly and annotation for red clover (Trifolium pratense; Fabaceae).</title>
        <authorList>
            <person name="Istvanek J."/>
            <person name="Jaros M."/>
            <person name="Krenek A."/>
            <person name="Repkova J."/>
        </authorList>
    </citation>
    <scope>NUCLEOTIDE SEQUENCE [LARGE SCALE GENOMIC DNA]</scope>
    <source>
        <strain evidence="2">cv. Tatra</strain>
        <tissue evidence="1">Young leaves</tissue>
    </source>
</reference>
<name>A0A2K3PDA3_TRIPR</name>
<protein>
    <submittedName>
        <fullName evidence="1">Uncharacterized protein</fullName>
    </submittedName>
</protein>
<accession>A0A2K3PDA3</accession>
<comment type="caution">
    <text evidence="1">The sequence shown here is derived from an EMBL/GenBank/DDBJ whole genome shotgun (WGS) entry which is preliminary data.</text>
</comment>
<dbReference type="Proteomes" id="UP000236291">
    <property type="component" value="Unassembled WGS sequence"/>
</dbReference>